<dbReference type="PANTHER" id="PTHR42047:SF1">
    <property type="entry name" value="PROTEIN, PUTATIVE (AFU_ORTHOLOGUE AFUA_6G03560)-RELATED"/>
    <property type="match status" value="1"/>
</dbReference>
<gene>
    <name evidence="2" type="ORF">BFJ65_g18469</name>
</gene>
<evidence type="ECO:0008006" key="4">
    <source>
        <dbReference type="Google" id="ProtNLM"/>
    </source>
</evidence>
<feature type="chain" id="PRO_5018232029" description="Cell wall protein PhiA" evidence="1">
    <location>
        <begin position="20"/>
        <end position="195"/>
    </location>
</feature>
<dbReference type="InterPro" id="IPR052820">
    <property type="entry name" value="PhiA_domain"/>
</dbReference>
<organism evidence="2 3">
    <name type="scientific">Fusarium oxysporum f. sp. cepae</name>
    <dbReference type="NCBI Taxonomy" id="396571"/>
    <lineage>
        <taxon>Eukaryota</taxon>
        <taxon>Fungi</taxon>
        <taxon>Dikarya</taxon>
        <taxon>Ascomycota</taxon>
        <taxon>Pezizomycotina</taxon>
        <taxon>Sordariomycetes</taxon>
        <taxon>Hypocreomycetidae</taxon>
        <taxon>Hypocreales</taxon>
        <taxon>Nectriaceae</taxon>
        <taxon>Fusarium</taxon>
        <taxon>Fusarium oxysporum species complex</taxon>
    </lineage>
</organism>
<dbReference type="PANTHER" id="PTHR42047">
    <property type="entry name" value="PROTEIN, PUTATIVE (AFU_ORTHOLOGUE AFUA_6G03560)-RELATED"/>
    <property type="match status" value="1"/>
</dbReference>
<sequence>MQVKTLLLTPLIAAGMVSAAPKKTTTEIFQGLALRSASDIHFNYLQASEEHFSLKLKKQGASCDRGVKTNEATFLLQDGELFLYKTDNPPQQVYVDRSWMGQGTMGYTTGAQPRPKNAEEKGWALDKTGNLTFDGKGFIACPNTDKKDKPDGTWAVWVNAGVDQPGWGKNCLGFSVRAAKVSKPVGCYYSNVKQQ</sequence>
<proteinExistence type="predicted"/>
<comment type="caution">
    <text evidence="2">The sequence shown here is derived from an EMBL/GenBank/DDBJ whole genome shotgun (WGS) entry which is preliminary data.</text>
</comment>
<accession>A0A3L6MP81</accession>
<keyword evidence="1" id="KW-0732">Signal</keyword>
<evidence type="ECO:0000256" key="1">
    <source>
        <dbReference type="SAM" id="SignalP"/>
    </source>
</evidence>
<protein>
    <recommendedName>
        <fullName evidence="4">Cell wall protein PhiA</fullName>
    </recommendedName>
</protein>
<dbReference type="EMBL" id="MRCU01000020">
    <property type="protein sequence ID" value="RKK06571.1"/>
    <property type="molecule type" value="Genomic_DNA"/>
</dbReference>
<dbReference type="AlphaFoldDB" id="A0A3L6MP81"/>
<evidence type="ECO:0000313" key="3">
    <source>
        <dbReference type="Proteomes" id="UP000270866"/>
    </source>
</evidence>
<dbReference type="Proteomes" id="UP000270866">
    <property type="component" value="Unassembled WGS sequence"/>
</dbReference>
<evidence type="ECO:0000313" key="2">
    <source>
        <dbReference type="EMBL" id="RKK06571.1"/>
    </source>
</evidence>
<feature type="signal peptide" evidence="1">
    <location>
        <begin position="1"/>
        <end position="19"/>
    </location>
</feature>
<name>A0A3L6MP81_FUSOX</name>
<reference evidence="2 3" key="1">
    <citation type="journal article" date="2018" name="Sci. Rep.">
        <title>Characterisation of pathogen-specific regions and novel effector candidates in Fusarium oxysporum f. sp. cepae.</title>
        <authorList>
            <person name="Armitage A.D."/>
            <person name="Taylor A."/>
            <person name="Sobczyk M.K."/>
            <person name="Baxter L."/>
            <person name="Greenfield B.P."/>
            <person name="Bates H.J."/>
            <person name="Wilson F."/>
            <person name="Jackson A.C."/>
            <person name="Ott S."/>
            <person name="Harrison R.J."/>
            <person name="Clarkson J.P."/>
        </authorList>
    </citation>
    <scope>NUCLEOTIDE SEQUENCE [LARGE SCALE GENOMIC DNA]</scope>
    <source>
        <strain evidence="2 3">FoC_Fus2</strain>
    </source>
</reference>